<reference evidence="3 4" key="1">
    <citation type="submission" date="2017-08" db="EMBL/GenBank/DDBJ databases">
        <title>Harnessing the power of phylogenomics to disentangle the directionality and signatures of interkingdom host jumping in the parasitic fungal genus Tolypocladium.</title>
        <authorList>
            <person name="Quandt C.A."/>
            <person name="Patterson W."/>
            <person name="Spatafora J.W."/>
        </authorList>
    </citation>
    <scope>NUCLEOTIDE SEQUENCE [LARGE SCALE GENOMIC DNA]</scope>
    <source>
        <strain evidence="3 4">CBS 113982</strain>
    </source>
</reference>
<dbReference type="Proteomes" id="UP000236621">
    <property type="component" value="Unassembled WGS sequence"/>
</dbReference>
<keyword evidence="4" id="KW-1185">Reference proteome</keyword>
<dbReference type="PANTHER" id="PTHR38121:SF5">
    <property type="entry name" value="GH16 DOMAIN-CONTAINING PROTEIN"/>
    <property type="match status" value="1"/>
</dbReference>
<feature type="signal peptide" evidence="1">
    <location>
        <begin position="1"/>
        <end position="16"/>
    </location>
</feature>
<dbReference type="CDD" id="cd00413">
    <property type="entry name" value="Glyco_hydrolase_16"/>
    <property type="match status" value="1"/>
</dbReference>
<accession>A0A2K3Q9U3</accession>
<gene>
    <name evidence="3" type="ORF">TCAP_05828</name>
</gene>
<feature type="domain" description="GH16" evidence="2">
    <location>
        <begin position="43"/>
        <end position="276"/>
    </location>
</feature>
<protein>
    <submittedName>
        <fullName evidence="3">Beta-glucanase</fullName>
    </submittedName>
</protein>
<sequence length="346" mass="37356">MHLLIVLLAFAPCLAAAVCECGYSAKGPQEADGPWFFTDVVESDFTKITTISQDKDWVRQQFNVSAKDGRGQYGKTFGLDNIVSGPKASGASAAGLDLRVGTLNNDAVPGAEIDSARMDMHWGSYRTGMKLTNINGTCAAFFWYFNDTQEIDMEFLSREYTAGQHVYPVNLVVQSKQSMAAGFDASKTGTFQRVNLTFDPTDGFHEYRFDYLPGRVLFYADSEKLAEMKGDAIPSDAGHLILQHWSNGNPLWSGGPPTQDAFLAVSYVKAYFNSSDANGNADWSKRCAAAKSAVCTVADVTAANASTGGQFFTDQGAKGSGVARYDASRAMTLMAVLATVWMATAL</sequence>
<dbReference type="STRING" id="45235.A0A2K3Q9U3"/>
<dbReference type="InterPro" id="IPR013320">
    <property type="entry name" value="ConA-like_dom_sf"/>
</dbReference>
<name>A0A2K3Q9U3_9HYPO</name>
<dbReference type="InterPro" id="IPR000757">
    <property type="entry name" value="Beta-glucanase-like"/>
</dbReference>
<dbReference type="OrthoDB" id="25131at2759"/>
<keyword evidence="1" id="KW-0732">Signal</keyword>
<proteinExistence type="predicted"/>
<evidence type="ECO:0000313" key="3">
    <source>
        <dbReference type="EMBL" id="PNY24243.1"/>
    </source>
</evidence>
<comment type="caution">
    <text evidence="3">The sequence shown here is derived from an EMBL/GenBank/DDBJ whole genome shotgun (WGS) entry which is preliminary data.</text>
</comment>
<dbReference type="GO" id="GO:0005975">
    <property type="term" value="P:carbohydrate metabolic process"/>
    <property type="evidence" value="ECO:0007669"/>
    <property type="project" value="InterPro"/>
</dbReference>
<dbReference type="Gene3D" id="2.60.120.200">
    <property type="match status" value="1"/>
</dbReference>
<evidence type="ECO:0000256" key="1">
    <source>
        <dbReference type="SAM" id="SignalP"/>
    </source>
</evidence>
<dbReference type="GO" id="GO:0004553">
    <property type="term" value="F:hydrolase activity, hydrolyzing O-glycosyl compounds"/>
    <property type="evidence" value="ECO:0007669"/>
    <property type="project" value="InterPro"/>
</dbReference>
<dbReference type="Pfam" id="PF00722">
    <property type="entry name" value="Glyco_hydro_16"/>
    <property type="match status" value="1"/>
</dbReference>
<evidence type="ECO:0000313" key="4">
    <source>
        <dbReference type="Proteomes" id="UP000236621"/>
    </source>
</evidence>
<dbReference type="EMBL" id="NRSZ01000932">
    <property type="protein sequence ID" value="PNY24243.1"/>
    <property type="molecule type" value="Genomic_DNA"/>
</dbReference>
<organism evidence="3 4">
    <name type="scientific">Tolypocladium capitatum</name>
    <dbReference type="NCBI Taxonomy" id="45235"/>
    <lineage>
        <taxon>Eukaryota</taxon>
        <taxon>Fungi</taxon>
        <taxon>Dikarya</taxon>
        <taxon>Ascomycota</taxon>
        <taxon>Pezizomycotina</taxon>
        <taxon>Sordariomycetes</taxon>
        <taxon>Hypocreomycetidae</taxon>
        <taxon>Hypocreales</taxon>
        <taxon>Ophiocordycipitaceae</taxon>
        <taxon>Tolypocladium</taxon>
    </lineage>
</organism>
<dbReference type="AlphaFoldDB" id="A0A2K3Q9U3"/>
<dbReference type="PANTHER" id="PTHR38121">
    <property type="entry name" value="GH16 DOMAIN-CONTAINING PROTEIN"/>
    <property type="match status" value="1"/>
</dbReference>
<feature type="chain" id="PRO_5014446835" evidence="1">
    <location>
        <begin position="17"/>
        <end position="346"/>
    </location>
</feature>
<evidence type="ECO:0000259" key="2">
    <source>
        <dbReference type="PROSITE" id="PS51762"/>
    </source>
</evidence>
<dbReference type="SUPFAM" id="SSF49899">
    <property type="entry name" value="Concanavalin A-like lectins/glucanases"/>
    <property type="match status" value="1"/>
</dbReference>
<dbReference type="PROSITE" id="PS51762">
    <property type="entry name" value="GH16_2"/>
    <property type="match status" value="1"/>
</dbReference>